<keyword evidence="6 7" id="KW-0961">Cell wall biogenesis/degradation</keyword>
<keyword evidence="4 7" id="KW-0472">Membrane</keyword>
<dbReference type="HAMAP" id="MF_02065">
    <property type="entry name" value="MltG"/>
    <property type="match status" value="1"/>
</dbReference>
<feature type="transmembrane region" description="Helical" evidence="7">
    <location>
        <begin position="7"/>
        <end position="27"/>
    </location>
</feature>
<dbReference type="AlphaFoldDB" id="A0A1H3ZYN0"/>
<dbReference type="InterPro" id="IPR003770">
    <property type="entry name" value="MLTG-like"/>
</dbReference>
<evidence type="ECO:0000256" key="6">
    <source>
        <dbReference type="ARBA" id="ARBA00023316"/>
    </source>
</evidence>
<dbReference type="OrthoDB" id="9814591at2"/>
<gene>
    <name evidence="7" type="primary">mltG</name>
    <name evidence="8" type="ORF">SAMN05660964_01270</name>
</gene>
<organism evidence="8 9">
    <name type="scientific">Thiothrix caldifontis</name>
    <dbReference type="NCBI Taxonomy" id="525918"/>
    <lineage>
        <taxon>Bacteria</taxon>
        <taxon>Pseudomonadati</taxon>
        <taxon>Pseudomonadota</taxon>
        <taxon>Gammaproteobacteria</taxon>
        <taxon>Thiotrichales</taxon>
        <taxon>Thiotrichaceae</taxon>
        <taxon>Thiothrix</taxon>
    </lineage>
</organism>
<dbReference type="STRING" id="525918.SAMN05660964_01270"/>
<comment type="catalytic activity">
    <reaction evidence="7">
        <text>a peptidoglycan chain = a peptidoglycan chain with N-acetyl-1,6-anhydromuramyl-[peptide] at the reducing end + a peptidoglycan chain with N-acetylglucosamine at the non-reducing end.</text>
        <dbReference type="EC" id="4.2.2.29"/>
    </reaction>
</comment>
<dbReference type="GO" id="GO:0071555">
    <property type="term" value="P:cell wall organization"/>
    <property type="evidence" value="ECO:0007669"/>
    <property type="project" value="UniProtKB-KW"/>
</dbReference>
<evidence type="ECO:0000256" key="2">
    <source>
        <dbReference type="ARBA" id="ARBA00022692"/>
    </source>
</evidence>
<evidence type="ECO:0000313" key="9">
    <source>
        <dbReference type="Proteomes" id="UP000199397"/>
    </source>
</evidence>
<dbReference type="GO" id="GO:0005886">
    <property type="term" value="C:plasma membrane"/>
    <property type="evidence" value="ECO:0007669"/>
    <property type="project" value="UniProtKB-SubCell"/>
</dbReference>
<keyword evidence="9" id="KW-1185">Reference proteome</keyword>
<name>A0A1H3ZYN0_9GAMM</name>
<dbReference type="GO" id="GO:0008932">
    <property type="term" value="F:lytic endotransglycosylase activity"/>
    <property type="evidence" value="ECO:0007669"/>
    <property type="project" value="UniProtKB-UniRule"/>
</dbReference>
<evidence type="ECO:0000256" key="3">
    <source>
        <dbReference type="ARBA" id="ARBA00022989"/>
    </source>
</evidence>
<dbReference type="RefSeq" id="WP_093066544.1">
    <property type="nucleotide sequence ID" value="NZ_FNQP01000006.1"/>
</dbReference>
<keyword evidence="2 7" id="KW-0812">Transmembrane</keyword>
<keyword evidence="1 7" id="KW-1003">Cell membrane</keyword>
<evidence type="ECO:0000256" key="4">
    <source>
        <dbReference type="ARBA" id="ARBA00023136"/>
    </source>
</evidence>
<dbReference type="NCBIfam" id="TIGR00247">
    <property type="entry name" value="endolytic transglycosylase MltG"/>
    <property type="match status" value="1"/>
</dbReference>
<evidence type="ECO:0000256" key="1">
    <source>
        <dbReference type="ARBA" id="ARBA00022475"/>
    </source>
</evidence>
<reference evidence="8 9" key="1">
    <citation type="submission" date="2016-10" db="EMBL/GenBank/DDBJ databases">
        <authorList>
            <person name="de Groot N.N."/>
        </authorList>
    </citation>
    <scope>NUCLEOTIDE SEQUENCE [LARGE SCALE GENOMIC DNA]</scope>
    <source>
        <strain evidence="8 9">DSM 21228</strain>
    </source>
</reference>
<dbReference type="GO" id="GO:0009252">
    <property type="term" value="P:peptidoglycan biosynthetic process"/>
    <property type="evidence" value="ECO:0007669"/>
    <property type="project" value="UniProtKB-UniRule"/>
</dbReference>
<dbReference type="PANTHER" id="PTHR30518:SF2">
    <property type="entry name" value="ENDOLYTIC MUREIN TRANSGLYCOSYLASE"/>
    <property type="match status" value="1"/>
</dbReference>
<dbReference type="Proteomes" id="UP000199397">
    <property type="component" value="Unassembled WGS sequence"/>
</dbReference>
<dbReference type="Gene3D" id="3.30.1490.480">
    <property type="entry name" value="Endolytic murein transglycosylase"/>
    <property type="match status" value="1"/>
</dbReference>
<evidence type="ECO:0000256" key="7">
    <source>
        <dbReference type="HAMAP-Rule" id="MF_02065"/>
    </source>
</evidence>
<dbReference type="Pfam" id="PF02618">
    <property type="entry name" value="YceG"/>
    <property type="match status" value="1"/>
</dbReference>
<keyword evidence="7" id="KW-0997">Cell inner membrane</keyword>
<keyword evidence="3 7" id="KW-1133">Transmembrane helix</keyword>
<dbReference type="CDD" id="cd08010">
    <property type="entry name" value="MltG_like"/>
    <property type="match status" value="1"/>
</dbReference>
<evidence type="ECO:0000256" key="5">
    <source>
        <dbReference type="ARBA" id="ARBA00023239"/>
    </source>
</evidence>
<protein>
    <recommendedName>
        <fullName evidence="7">Endolytic murein transglycosylase</fullName>
        <ecNumber evidence="7">4.2.2.29</ecNumber>
    </recommendedName>
    <alternativeName>
        <fullName evidence="7">Peptidoglycan lytic transglycosylase</fullName>
    </alternativeName>
    <alternativeName>
        <fullName evidence="7">Peptidoglycan polymerization terminase</fullName>
    </alternativeName>
</protein>
<proteinExistence type="inferred from homology"/>
<evidence type="ECO:0000313" key="8">
    <source>
        <dbReference type="EMBL" id="SEA28825.1"/>
    </source>
</evidence>
<dbReference type="EMBL" id="FNQP01000006">
    <property type="protein sequence ID" value="SEA28825.1"/>
    <property type="molecule type" value="Genomic_DNA"/>
</dbReference>
<keyword evidence="5 7" id="KW-0456">Lyase</keyword>
<dbReference type="PANTHER" id="PTHR30518">
    <property type="entry name" value="ENDOLYTIC MUREIN TRANSGLYCOSYLASE"/>
    <property type="match status" value="1"/>
</dbReference>
<comment type="subcellular location">
    <subcellularLocation>
        <location evidence="7">Cell inner membrane</location>
        <topology evidence="7">Single-pass membrane protein</topology>
    </subcellularLocation>
</comment>
<feature type="site" description="Important for catalytic activity" evidence="7">
    <location>
        <position position="220"/>
    </location>
</feature>
<dbReference type="Gene3D" id="3.30.160.60">
    <property type="entry name" value="Classic Zinc Finger"/>
    <property type="match status" value="1"/>
</dbReference>
<comment type="function">
    <text evidence="7">Functions as a peptidoglycan terminase that cleaves nascent peptidoglycan strands endolytically to terminate their elongation.</text>
</comment>
<sequence length="346" mass="39213">MKLLFKLISLLLITAIATVGFLAWYQYQRFQETPLAVTPENALFEIKPGSNIRQVAKQLADKKLIEHELLFFAHARITDKAAQIKAGEYQLEPGMLPDEVLQKFVSGQVLQYQLTILEGKTFNDILADIRKHPNLEQTLSDVDGQAIMRQLGAPEGMSPEGWFYPDTYSFPRKTTDLAFLQRSYKAMQTYLQKAWERREPHAHIKTPYEALILASIVEKETGLPEERPLVARVFLNRLEKGMLLQTDPTVIYGMGEKYDGNIRKTDLQTDTPYNTYTRAGLTPTPIATPSKAAIDAVMHPADNSKVLYFVATTPGGASHFSETLEEHNQAVREYILNRDKAKEQKP</sequence>
<dbReference type="EC" id="4.2.2.29" evidence="7"/>
<accession>A0A1H3ZYN0</accession>
<comment type="similarity">
    <text evidence="7">Belongs to the transglycosylase MltG family.</text>
</comment>